<feature type="repeat" description="WD" evidence="11">
    <location>
        <begin position="237"/>
        <end position="279"/>
    </location>
</feature>
<dbReference type="PROSITE" id="PS00678">
    <property type="entry name" value="WD_REPEATS_1"/>
    <property type="match status" value="2"/>
</dbReference>
<dbReference type="GO" id="GO:0005053">
    <property type="term" value="F:peroxisome matrix targeting signal-2 binding"/>
    <property type="evidence" value="ECO:0007669"/>
    <property type="project" value="InterPro"/>
</dbReference>
<dbReference type="InterPro" id="IPR036322">
    <property type="entry name" value="WD40_repeat_dom_sf"/>
</dbReference>
<dbReference type="GO" id="GO:0005782">
    <property type="term" value="C:peroxisomal matrix"/>
    <property type="evidence" value="ECO:0007669"/>
    <property type="project" value="UniProtKB-SubCell"/>
</dbReference>
<evidence type="ECO:0000256" key="6">
    <source>
        <dbReference type="ARBA" id="ARBA00022737"/>
    </source>
</evidence>
<dbReference type="CDD" id="cd00200">
    <property type="entry name" value="WD40"/>
    <property type="match status" value="1"/>
</dbReference>
<dbReference type="SMART" id="SM00320">
    <property type="entry name" value="WD40"/>
    <property type="match status" value="6"/>
</dbReference>
<dbReference type="Gene3D" id="2.130.10.10">
    <property type="entry name" value="YVTN repeat-like/Quinoprotein amine dehydrogenase"/>
    <property type="match status" value="1"/>
</dbReference>
<dbReference type="EMBL" id="LR721787">
    <property type="protein sequence ID" value="VVW72457.1"/>
    <property type="molecule type" value="Genomic_DNA"/>
</dbReference>
<dbReference type="PROSITE" id="PS50294">
    <property type="entry name" value="WD_REPEATS_REGION"/>
    <property type="match status" value="3"/>
</dbReference>
<evidence type="ECO:0000256" key="1">
    <source>
        <dbReference type="ARBA" id="ARBA00004253"/>
    </source>
</evidence>
<evidence type="ECO:0000256" key="8">
    <source>
        <dbReference type="ARBA" id="ARBA00023140"/>
    </source>
</evidence>
<protein>
    <recommendedName>
        <fullName evidence="10">Peroxin-7</fullName>
    </recommendedName>
</protein>
<evidence type="ECO:0000256" key="5">
    <source>
        <dbReference type="ARBA" id="ARBA00022574"/>
    </source>
</evidence>
<evidence type="ECO:0000256" key="2">
    <source>
        <dbReference type="ARBA" id="ARBA00004514"/>
    </source>
</evidence>
<keyword evidence="8" id="KW-0576">Peroxisome</keyword>
<evidence type="ECO:0000256" key="3">
    <source>
        <dbReference type="ARBA" id="ARBA00022448"/>
    </source>
</evidence>
<keyword evidence="6" id="KW-0677">Repeat</keyword>
<dbReference type="PANTHER" id="PTHR46027:SF1">
    <property type="entry name" value="PEROXISOMAL TARGETING SIGNAL 2 RECEPTOR"/>
    <property type="match status" value="1"/>
</dbReference>
<evidence type="ECO:0000313" key="12">
    <source>
        <dbReference type="EMBL" id="VVW72457.1"/>
    </source>
</evidence>
<dbReference type="SUPFAM" id="SSF50978">
    <property type="entry name" value="WD40 repeat-like"/>
    <property type="match status" value="1"/>
</dbReference>
<dbReference type="PRINTS" id="PR00320">
    <property type="entry name" value="GPROTEINBRPT"/>
</dbReference>
<keyword evidence="3" id="KW-0813">Transport</keyword>
<dbReference type="Pfam" id="PF00400">
    <property type="entry name" value="WD40"/>
    <property type="match status" value="5"/>
</dbReference>
<sequence>MPAFKTPFCGYAVRFSPFYESRLAVATAQNFGIVGNGRLHILELSAGPPGAAGGGIVPTAAFDTADAIYDCAWCEDNDQLLVAAVADGSLKVYDLSLPPQSNPVRSFHEHSREVHAVDWNPVRKDSFLSASWDDSLKLWTLDRPLSLRTLRGHSYCVYSVAWSPRHADVLASASGDGTLRLWDIREPEATLVLPAHELEILACDWDKYSDCIVVTGSVDKSIRVWDVRSPRAPITEMLGHGYAIRRLRCSPHREGFVASCSYDMSVRLWNYRAVDDSATTVARWDHHTEFAVGVDMSVLVDGLMASTGWDELVYVWQIGTDPRAP</sequence>
<dbReference type="OrthoDB" id="273771at2759"/>
<accession>A0A5K1G8A3</accession>
<comment type="subcellular location">
    <subcellularLocation>
        <location evidence="2">Cytoplasm</location>
        <location evidence="2">Cytosol</location>
    </subcellularLocation>
    <subcellularLocation>
        <location evidence="1">Peroxisome matrix</location>
    </subcellularLocation>
</comment>
<proteinExistence type="inferred from homology"/>
<name>A0A5K1G8A3_9MAGN</name>
<dbReference type="Gramene" id="NC9G0113890.1">
    <property type="protein sequence ID" value="NC9G0113890.1:cds"/>
    <property type="gene ID" value="NC9G0113890"/>
</dbReference>
<dbReference type="GO" id="GO:0006625">
    <property type="term" value="P:protein targeting to peroxisome"/>
    <property type="evidence" value="ECO:0007669"/>
    <property type="project" value="EnsemblPlants"/>
</dbReference>
<dbReference type="InterPro" id="IPR019775">
    <property type="entry name" value="WD40_repeat_CS"/>
</dbReference>
<evidence type="ECO:0000256" key="9">
    <source>
        <dbReference type="ARBA" id="ARBA00024017"/>
    </source>
</evidence>
<dbReference type="OMA" id="FAVHWNL"/>
<keyword evidence="7" id="KW-0653">Protein transport</keyword>
<organism evidence="12">
    <name type="scientific">Nymphaea colorata</name>
    <name type="common">pocket water lily</name>
    <dbReference type="NCBI Taxonomy" id="210225"/>
    <lineage>
        <taxon>Eukaryota</taxon>
        <taxon>Viridiplantae</taxon>
        <taxon>Streptophyta</taxon>
        <taxon>Embryophyta</taxon>
        <taxon>Tracheophyta</taxon>
        <taxon>Spermatophyta</taxon>
        <taxon>Magnoliopsida</taxon>
        <taxon>Nymphaeales</taxon>
        <taxon>Nymphaeaceae</taxon>
        <taxon>Nymphaea</taxon>
    </lineage>
</organism>
<dbReference type="PANTHER" id="PTHR46027">
    <property type="entry name" value="PEROXISOMAL TARGETING SIGNAL 2 RECEPTOR"/>
    <property type="match status" value="1"/>
</dbReference>
<gene>
    <name evidence="12" type="ORF">NYM_LOCUS26814</name>
</gene>
<feature type="repeat" description="WD" evidence="11">
    <location>
        <begin position="107"/>
        <end position="149"/>
    </location>
</feature>
<comment type="similarity">
    <text evidence="9">Belongs to the WD repeat peroxin-7 family.</text>
</comment>
<dbReference type="InterPro" id="IPR001680">
    <property type="entry name" value="WD40_rpt"/>
</dbReference>
<dbReference type="GO" id="GO:0005829">
    <property type="term" value="C:cytosol"/>
    <property type="evidence" value="ECO:0007669"/>
    <property type="project" value="UniProtKB-SubCell"/>
</dbReference>
<keyword evidence="4" id="KW-0963">Cytoplasm</keyword>
<evidence type="ECO:0000256" key="10">
    <source>
        <dbReference type="ARBA" id="ARBA00032565"/>
    </source>
</evidence>
<feature type="repeat" description="WD" evidence="11">
    <location>
        <begin position="150"/>
        <end position="192"/>
    </location>
</feature>
<evidence type="ECO:0000256" key="11">
    <source>
        <dbReference type="PROSITE-ProRule" id="PRU00221"/>
    </source>
</evidence>
<reference evidence="12" key="1">
    <citation type="submission" date="2019-09" db="EMBL/GenBank/DDBJ databases">
        <authorList>
            <person name="Zhang L."/>
        </authorList>
    </citation>
    <scope>NUCLEOTIDE SEQUENCE</scope>
</reference>
<dbReference type="AlphaFoldDB" id="A0A5K1G8A3"/>
<dbReference type="InterPro" id="IPR015943">
    <property type="entry name" value="WD40/YVTN_repeat-like_dom_sf"/>
</dbReference>
<dbReference type="InterPro" id="IPR020472">
    <property type="entry name" value="WD40_PAC1"/>
</dbReference>
<dbReference type="InterPro" id="IPR044536">
    <property type="entry name" value="PEX7"/>
</dbReference>
<dbReference type="GO" id="GO:0016558">
    <property type="term" value="P:protein import into peroxisome matrix"/>
    <property type="evidence" value="ECO:0007669"/>
    <property type="project" value="InterPro"/>
</dbReference>
<feature type="repeat" description="WD" evidence="11">
    <location>
        <begin position="193"/>
        <end position="235"/>
    </location>
</feature>
<evidence type="ECO:0000256" key="7">
    <source>
        <dbReference type="ARBA" id="ARBA00022927"/>
    </source>
</evidence>
<dbReference type="PROSITE" id="PS50082">
    <property type="entry name" value="WD_REPEATS_2"/>
    <property type="match status" value="4"/>
</dbReference>
<keyword evidence="5 11" id="KW-0853">WD repeat</keyword>
<evidence type="ECO:0000256" key="4">
    <source>
        <dbReference type="ARBA" id="ARBA00022490"/>
    </source>
</evidence>